<comment type="caution">
    <text evidence="2">The sequence shown here is derived from an EMBL/GenBank/DDBJ whole genome shotgun (WGS) entry which is preliminary data.</text>
</comment>
<name>A0ABT0GC73_9ACTN</name>
<dbReference type="RefSeq" id="WP_247815836.1">
    <property type="nucleotide sequence ID" value="NZ_JAKRKC020000004.1"/>
</dbReference>
<keyword evidence="3" id="KW-1185">Reference proteome</keyword>
<keyword evidence="1" id="KW-1133">Transmembrane helix</keyword>
<sequence length="85" mass="8453">MVAGAVVAAGLCLALAWASGRGHRWARAAFVLLTAVNCADLLRGLAAGSAGYARADVTAAAGLCLVQVAAVVLLLRPAARREAPG</sequence>
<feature type="transmembrane region" description="Helical" evidence="1">
    <location>
        <begin position="28"/>
        <end position="45"/>
    </location>
</feature>
<evidence type="ECO:0000313" key="2">
    <source>
        <dbReference type="EMBL" id="MCK2222018.1"/>
    </source>
</evidence>
<keyword evidence="1" id="KW-0472">Membrane</keyword>
<dbReference type="EMBL" id="JAKRKC020000004">
    <property type="protein sequence ID" value="MCK2222018.1"/>
    <property type="molecule type" value="Genomic_DNA"/>
</dbReference>
<gene>
    <name evidence="2" type="ORF">MF672_050660</name>
</gene>
<accession>A0ABT0GC73</accession>
<organism evidence="2 3">
    <name type="scientific">Actinomadura luzonensis</name>
    <dbReference type="NCBI Taxonomy" id="2805427"/>
    <lineage>
        <taxon>Bacteria</taxon>
        <taxon>Bacillati</taxon>
        <taxon>Actinomycetota</taxon>
        <taxon>Actinomycetes</taxon>
        <taxon>Streptosporangiales</taxon>
        <taxon>Thermomonosporaceae</taxon>
        <taxon>Actinomadura</taxon>
    </lineage>
</organism>
<reference evidence="2 3" key="1">
    <citation type="submission" date="2022-04" db="EMBL/GenBank/DDBJ databases">
        <title>Genome draft of Actinomadura sp. ATCC 31491.</title>
        <authorList>
            <person name="Shi X."/>
            <person name="Du Y."/>
        </authorList>
    </citation>
    <scope>NUCLEOTIDE SEQUENCE [LARGE SCALE GENOMIC DNA]</scope>
    <source>
        <strain evidence="2 3">ATCC 31491</strain>
        <plasmid evidence="2">unnamed1</plasmid>
    </source>
</reference>
<proteinExistence type="predicted"/>
<dbReference type="Proteomes" id="UP001317259">
    <property type="component" value="Unassembled WGS sequence"/>
</dbReference>
<protein>
    <submittedName>
        <fullName evidence="2">Uncharacterized protein</fullName>
    </submittedName>
</protein>
<keyword evidence="1" id="KW-0812">Transmembrane</keyword>
<keyword evidence="2" id="KW-0614">Plasmid</keyword>
<feature type="transmembrane region" description="Helical" evidence="1">
    <location>
        <begin position="57"/>
        <end position="75"/>
    </location>
</feature>
<evidence type="ECO:0000256" key="1">
    <source>
        <dbReference type="SAM" id="Phobius"/>
    </source>
</evidence>
<evidence type="ECO:0000313" key="3">
    <source>
        <dbReference type="Proteomes" id="UP001317259"/>
    </source>
</evidence>
<geneLocation type="plasmid" evidence="2">
    <name>unnamed1</name>
</geneLocation>